<dbReference type="InterPro" id="IPR035909">
    <property type="entry name" value="CheB_C"/>
</dbReference>
<dbReference type="SUPFAM" id="SSF52172">
    <property type="entry name" value="CheY-like"/>
    <property type="match status" value="1"/>
</dbReference>
<proteinExistence type="predicted"/>
<dbReference type="PROSITE" id="PS50122">
    <property type="entry name" value="CHEB"/>
    <property type="match status" value="1"/>
</dbReference>
<comment type="caution">
    <text evidence="10">The sequence shown here is derived from an EMBL/GenBank/DDBJ whole genome shotgun (WGS) entry which is preliminary data.</text>
</comment>
<evidence type="ECO:0000256" key="2">
    <source>
        <dbReference type="ARBA" id="ARBA00022500"/>
    </source>
</evidence>
<dbReference type="EMBL" id="JSAM01000081">
    <property type="protein sequence ID" value="KIA77340.1"/>
    <property type="molecule type" value="Genomic_DNA"/>
</dbReference>
<name>A0A0C1C8H1_9BACT</name>
<evidence type="ECO:0000256" key="7">
    <source>
        <dbReference type="PROSITE-ProRule" id="PRU00169"/>
    </source>
</evidence>
<dbReference type="SUPFAM" id="SSF52738">
    <property type="entry name" value="Methylesterase CheB, C-terminal domain"/>
    <property type="match status" value="1"/>
</dbReference>
<dbReference type="Pfam" id="PF01339">
    <property type="entry name" value="CheB_methylest"/>
    <property type="match status" value="1"/>
</dbReference>
<evidence type="ECO:0000256" key="6">
    <source>
        <dbReference type="PROSITE-ProRule" id="PRU00050"/>
    </source>
</evidence>
<feature type="active site" evidence="6">
    <location>
        <position position="178"/>
    </location>
</feature>
<dbReference type="EC" id="3.1.1.61" evidence="4"/>
<protein>
    <recommendedName>
        <fullName evidence="4">protein-glutamate methylesterase</fullName>
        <ecNumber evidence="4">3.1.1.61</ecNumber>
    </recommendedName>
</protein>
<evidence type="ECO:0000313" key="10">
    <source>
        <dbReference type="EMBL" id="KIA77340.1"/>
    </source>
</evidence>
<dbReference type="Proteomes" id="UP000031307">
    <property type="component" value="Unassembled WGS sequence"/>
</dbReference>
<reference evidence="10 11" key="1">
    <citation type="journal article" date="2014" name="Mol. Biol. Evol.">
        <title>Massive expansion of Ubiquitination-related gene families within the Chlamydiae.</title>
        <authorList>
            <person name="Domman D."/>
            <person name="Collingro A."/>
            <person name="Lagkouvardos I."/>
            <person name="Gehre L."/>
            <person name="Weinmaier T."/>
            <person name="Rattei T."/>
            <person name="Subtil A."/>
            <person name="Horn M."/>
        </authorList>
    </citation>
    <scope>NUCLEOTIDE SEQUENCE [LARGE SCALE GENOMIC DNA]</scope>
    <source>
        <strain evidence="10 11">OEW1</strain>
    </source>
</reference>
<dbReference type="GO" id="GO:0008984">
    <property type="term" value="F:protein-glutamate methylesterase activity"/>
    <property type="evidence" value="ECO:0007669"/>
    <property type="project" value="UniProtKB-EC"/>
</dbReference>
<dbReference type="NCBIfam" id="NF009206">
    <property type="entry name" value="PRK12555.1"/>
    <property type="match status" value="1"/>
</dbReference>
<evidence type="ECO:0000313" key="11">
    <source>
        <dbReference type="Proteomes" id="UP000031307"/>
    </source>
</evidence>
<keyword evidence="7" id="KW-0597">Phosphoprotein</keyword>
<feature type="active site" evidence="6">
    <location>
        <position position="205"/>
    </location>
</feature>
<dbReference type="SMART" id="SM00448">
    <property type="entry name" value="REC"/>
    <property type="match status" value="1"/>
</dbReference>
<sequence>MKKIVNVLSIQLENPKIRIGEMRIGIAYGDERIAQVLNRLILNHSDHEVVWIACSSTQVFEKAIDEKPDLILLDLNIPSTGGVEATRRMMKQAPCALLLLVQSVNWRSAEIFEAMGYGALDVLAMQTSIGEIEKEALLKKIETIGLLIGHHYNRKKSGINIHGKKASRLPHLVLIGASTGGPLALAKLLADFPQHSSLAIVAIQHVDEKFAAGFANWLDRQISLEVKIADQGTQPEEGFVLVAGTNHHLIMNQKLELVYAPNPLDSPYRPSVDVLFNSVAEHWPNRGVAVLLTGMGSDGAKGLKRLHDLGWHTIAQREESCVVYGMPKAAVDLAAVRETLQLEKIADSIKSY</sequence>
<dbReference type="CDD" id="cd16432">
    <property type="entry name" value="CheB_Rec"/>
    <property type="match status" value="1"/>
</dbReference>
<dbReference type="AlphaFoldDB" id="A0A0C1C8H1"/>
<dbReference type="InterPro" id="IPR000673">
    <property type="entry name" value="Sig_transdc_resp-reg_Me-estase"/>
</dbReference>
<dbReference type="Gene3D" id="3.40.50.180">
    <property type="entry name" value="Methylesterase CheB, C-terminal domain"/>
    <property type="match status" value="1"/>
</dbReference>
<dbReference type="Pfam" id="PF00072">
    <property type="entry name" value="Response_reg"/>
    <property type="match status" value="1"/>
</dbReference>
<dbReference type="GO" id="GO:0006935">
    <property type="term" value="P:chemotaxis"/>
    <property type="evidence" value="ECO:0007669"/>
    <property type="project" value="UniProtKB-UniRule"/>
</dbReference>
<comment type="catalytic activity">
    <reaction evidence="5">
        <text>[protein]-L-glutamate 5-O-methyl ester + H2O = L-glutamyl-[protein] + methanol + H(+)</text>
        <dbReference type="Rhea" id="RHEA:23236"/>
        <dbReference type="Rhea" id="RHEA-COMP:10208"/>
        <dbReference type="Rhea" id="RHEA-COMP:10311"/>
        <dbReference type="ChEBI" id="CHEBI:15377"/>
        <dbReference type="ChEBI" id="CHEBI:15378"/>
        <dbReference type="ChEBI" id="CHEBI:17790"/>
        <dbReference type="ChEBI" id="CHEBI:29973"/>
        <dbReference type="ChEBI" id="CHEBI:82795"/>
        <dbReference type="EC" id="3.1.1.61"/>
    </reaction>
</comment>
<keyword evidence="1" id="KW-0963">Cytoplasm</keyword>
<feature type="domain" description="Response regulatory" evidence="8">
    <location>
        <begin position="23"/>
        <end position="140"/>
    </location>
</feature>
<evidence type="ECO:0000259" key="9">
    <source>
        <dbReference type="PROSITE" id="PS50122"/>
    </source>
</evidence>
<evidence type="ECO:0000256" key="1">
    <source>
        <dbReference type="ARBA" id="ARBA00022490"/>
    </source>
</evidence>
<dbReference type="PANTHER" id="PTHR42872:SF6">
    <property type="entry name" value="PROTEIN-GLUTAMATE METHYLESTERASE_PROTEIN-GLUTAMINE GLUTAMINASE"/>
    <property type="match status" value="1"/>
</dbReference>
<evidence type="ECO:0000256" key="5">
    <source>
        <dbReference type="ARBA" id="ARBA00048267"/>
    </source>
</evidence>
<organism evidence="10 11">
    <name type="scientific">Parachlamydia acanthamoebae</name>
    <dbReference type="NCBI Taxonomy" id="83552"/>
    <lineage>
        <taxon>Bacteria</taxon>
        <taxon>Pseudomonadati</taxon>
        <taxon>Chlamydiota</taxon>
        <taxon>Chlamydiia</taxon>
        <taxon>Parachlamydiales</taxon>
        <taxon>Parachlamydiaceae</taxon>
        <taxon>Parachlamydia</taxon>
    </lineage>
</organism>
<evidence type="ECO:0000259" key="8">
    <source>
        <dbReference type="PROSITE" id="PS50110"/>
    </source>
</evidence>
<feature type="domain" description="CheB-type methylesterase" evidence="9">
    <location>
        <begin position="168"/>
        <end position="352"/>
    </location>
</feature>
<keyword evidence="2 6" id="KW-0145">Chemotaxis</keyword>
<dbReference type="Gene3D" id="3.40.50.2300">
    <property type="match status" value="1"/>
</dbReference>
<dbReference type="PROSITE" id="PS50110">
    <property type="entry name" value="RESPONSE_REGULATORY"/>
    <property type="match status" value="1"/>
</dbReference>
<dbReference type="PIRSF" id="PIRSF000876">
    <property type="entry name" value="RR_chemtxs_CheB"/>
    <property type="match status" value="1"/>
</dbReference>
<feature type="modified residue" description="4-aspartylphosphate" evidence="7">
    <location>
        <position position="74"/>
    </location>
</feature>
<evidence type="ECO:0000256" key="4">
    <source>
        <dbReference type="ARBA" id="ARBA00039140"/>
    </source>
</evidence>
<dbReference type="InterPro" id="IPR008248">
    <property type="entry name" value="CheB-like"/>
</dbReference>
<dbReference type="InterPro" id="IPR001789">
    <property type="entry name" value="Sig_transdc_resp-reg_receiver"/>
</dbReference>
<gene>
    <name evidence="10" type="primary">cheB</name>
    <name evidence="10" type="ORF">DB43_GL00010</name>
</gene>
<keyword evidence="3 6" id="KW-0378">Hydrolase</keyword>
<evidence type="ECO:0000256" key="3">
    <source>
        <dbReference type="ARBA" id="ARBA00022801"/>
    </source>
</evidence>
<dbReference type="PANTHER" id="PTHR42872">
    <property type="entry name" value="PROTEIN-GLUTAMATE METHYLESTERASE/PROTEIN-GLUTAMINE GLUTAMINASE"/>
    <property type="match status" value="1"/>
</dbReference>
<feature type="non-terminal residue" evidence="10">
    <location>
        <position position="352"/>
    </location>
</feature>
<dbReference type="GO" id="GO:0005737">
    <property type="term" value="C:cytoplasm"/>
    <property type="evidence" value="ECO:0007669"/>
    <property type="project" value="InterPro"/>
</dbReference>
<dbReference type="InterPro" id="IPR011006">
    <property type="entry name" value="CheY-like_superfamily"/>
</dbReference>
<dbReference type="GO" id="GO:0000156">
    <property type="term" value="F:phosphorelay response regulator activity"/>
    <property type="evidence" value="ECO:0007669"/>
    <property type="project" value="InterPro"/>
</dbReference>
<accession>A0A0C1C8H1</accession>
<feature type="active site" evidence="6">
    <location>
        <position position="298"/>
    </location>
</feature>